<dbReference type="Gene3D" id="3.60.21.10">
    <property type="match status" value="1"/>
</dbReference>
<reference evidence="2" key="1">
    <citation type="submission" date="2016-03" db="EMBL/GenBank/DDBJ databases">
        <title>Mechanisms controlling the formation of the plant cell surface in tip-growing cells are functionally conserved among land plants.</title>
        <authorList>
            <person name="Honkanen S."/>
            <person name="Jones V.A."/>
            <person name="Morieri G."/>
            <person name="Champion C."/>
            <person name="Hetherington A.J."/>
            <person name="Kelly S."/>
            <person name="Saint-Marcoux D."/>
            <person name="Proust H."/>
            <person name="Prescott H."/>
            <person name="Dolan L."/>
        </authorList>
    </citation>
    <scope>NUCLEOTIDE SEQUENCE [LARGE SCALE GENOMIC DNA]</scope>
    <source>
        <tissue evidence="2">Whole gametophyte</tissue>
    </source>
</reference>
<dbReference type="SUPFAM" id="SSF56300">
    <property type="entry name" value="Metallo-dependent phosphatases"/>
    <property type="match status" value="1"/>
</dbReference>
<dbReference type="PANTHER" id="PTHR32440:SF11">
    <property type="entry name" value="METALLOPHOSPHOESTERASE DOMAIN-CONTAINING PROTEIN"/>
    <property type="match status" value="1"/>
</dbReference>
<accession>A0A176VVI3</accession>
<dbReference type="CDD" id="cd07383">
    <property type="entry name" value="MPP_Dcr2"/>
    <property type="match status" value="1"/>
</dbReference>
<dbReference type="InterPro" id="IPR029052">
    <property type="entry name" value="Metallo-depent_PP-like"/>
</dbReference>
<keyword evidence="3" id="KW-1185">Reference proteome</keyword>
<dbReference type="GO" id="GO:0005737">
    <property type="term" value="C:cytoplasm"/>
    <property type="evidence" value="ECO:0007669"/>
    <property type="project" value="TreeGrafter"/>
</dbReference>
<gene>
    <name evidence="2" type="ORF">AXG93_1988s1230</name>
</gene>
<evidence type="ECO:0000259" key="1">
    <source>
        <dbReference type="Pfam" id="PF00149"/>
    </source>
</evidence>
<proteinExistence type="predicted"/>
<organism evidence="2 3">
    <name type="scientific">Marchantia polymorpha subsp. ruderalis</name>
    <dbReference type="NCBI Taxonomy" id="1480154"/>
    <lineage>
        <taxon>Eukaryota</taxon>
        <taxon>Viridiplantae</taxon>
        <taxon>Streptophyta</taxon>
        <taxon>Embryophyta</taxon>
        <taxon>Marchantiophyta</taxon>
        <taxon>Marchantiopsida</taxon>
        <taxon>Marchantiidae</taxon>
        <taxon>Marchantiales</taxon>
        <taxon>Marchantiaceae</taxon>
        <taxon>Marchantia</taxon>
    </lineage>
</organism>
<dbReference type="InterPro" id="IPR004843">
    <property type="entry name" value="Calcineurin-like_PHP"/>
</dbReference>
<dbReference type="EMBL" id="LVLJ01002473">
    <property type="protein sequence ID" value="OAE24818.1"/>
    <property type="molecule type" value="Genomic_DNA"/>
</dbReference>
<protein>
    <recommendedName>
        <fullName evidence="1">Calcineurin-like phosphoesterase domain-containing protein</fullName>
    </recommendedName>
</protein>
<name>A0A176VVI3_MARPO</name>
<sequence>MLKTFVDIRAEDNNKKAFQQLNLRPSISSLYGCFMGSSHPLPPEYRYIPPAEEQGDIPLSVRYTDPPAPLHDKAATGVQFTGEISEIHTNTDPLQLGKPRLQIVEDKPFKIALMADLHYGENAWTDWGPQQDVNSTCVQECILEVERPDFVIYLGDQVTANNILAANSSKYWVQLMDPVTKRAIPHASVLGNHDDAFMEYDNSWFGPSGIPGLPADDVGYYHSTTREELTNLEQTMDTSLTQAGPKALWPSMSNYVLPIRSQKSPGSVAVLLYFLDSGGGSYPELLSAAQIAWFKTTANSMNPSDRIPELIFFHIPTVTHEKIGPKPKRRIDLPCVGSINLEAVAPQVQDGGMVEELTKRSSVKAVFSGHNHGLDWCCPHQSLWLCFARHTGYGGYGTWTRGSRILELVEEPNFGLRSWIRLETGEVAAEVNLV</sequence>
<evidence type="ECO:0000313" key="3">
    <source>
        <dbReference type="Proteomes" id="UP000077202"/>
    </source>
</evidence>
<feature type="domain" description="Calcineurin-like phosphoesterase" evidence="1">
    <location>
        <begin position="109"/>
        <end position="372"/>
    </location>
</feature>
<dbReference type="Proteomes" id="UP000077202">
    <property type="component" value="Unassembled WGS sequence"/>
</dbReference>
<dbReference type="PANTHER" id="PTHR32440">
    <property type="entry name" value="PHOSPHATASE DCR2-RELATED-RELATED"/>
    <property type="match status" value="1"/>
</dbReference>
<dbReference type="AlphaFoldDB" id="A0A176VVI3"/>
<dbReference type="Pfam" id="PF00149">
    <property type="entry name" value="Metallophos"/>
    <property type="match status" value="1"/>
</dbReference>
<evidence type="ECO:0000313" key="2">
    <source>
        <dbReference type="EMBL" id="OAE24818.1"/>
    </source>
</evidence>
<comment type="caution">
    <text evidence="2">The sequence shown here is derived from an EMBL/GenBank/DDBJ whole genome shotgun (WGS) entry which is preliminary data.</text>
</comment>
<dbReference type="GO" id="GO:0016788">
    <property type="term" value="F:hydrolase activity, acting on ester bonds"/>
    <property type="evidence" value="ECO:0007669"/>
    <property type="project" value="TreeGrafter"/>
</dbReference>